<protein>
    <submittedName>
        <fullName evidence="1">Uncharacterized protein</fullName>
    </submittedName>
</protein>
<dbReference type="EMBL" id="DXEM01000031">
    <property type="protein sequence ID" value="HIX68256.1"/>
    <property type="molecule type" value="Genomic_DNA"/>
</dbReference>
<reference evidence="1" key="1">
    <citation type="journal article" date="2021" name="PeerJ">
        <title>Extensive microbial diversity within the chicken gut microbiome revealed by metagenomics and culture.</title>
        <authorList>
            <person name="Gilroy R."/>
            <person name="Ravi A."/>
            <person name="Getino M."/>
            <person name="Pursley I."/>
            <person name="Horton D.L."/>
            <person name="Alikhan N.F."/>
            <person name="Baker D."/>
            <person name="Gharbi K."/>
            <person name="Hall N."/>
            <person name="Watson M."/>
            <person name="Adriaenssens E.M."/>
            <person name="Foster-Nyarko E."/>
            <person name="Jarju S."/>
            <person name="Secka A."/>
            <person name="Antonio M."/>
            <person name="Oren A."/>
            <person name="Chaudhuri R.R."/>
            <person name="La Ragione R."/>
            <person name="Hildebrand F."/>
            <person name="Pallen M.J."/>
        </authorList>
    </citation>
    <scope>NUCLEOTIDE SEQUENCE</scope>
    <source>
        <strain evidence="1">CHK191-13928</strain>
    </source>
</reference>
<sequence>MDCKDRLVKNEKYTVKDAAGDRFLLRHLFGIMRGHIIADNIPVKKLVIIV</sequence>
<reference evidence="1" key="2">
    <citation type="submission" date="2021-04" db="EMBL/GenBank/DDBJ databases">
        <authorList>
            <person name="Gilroy R."/>
        </authorList>
    </citation>
    <scope>NUCLEOTIDE SEQUENCE</scope>
    <source>
        <strain evidence="1">CHK191-13928</strain>
    </source>
</reference>
<comment type="caution">
    <text evidence="1">The sequence shown here is derived from an EMBL/GenBank/DDBJ whole genome shotgun (WGS) entry which is preliminary data.</text>
</comment>
<dbReference type="Proteomes" id="UP000886721">
    <property type="component" value="Unassembled WGS sequence"/>
</dbReference>
<evidence type="ECO:0000313" key="1">
    <source>
        <dbReference type="EMBL" id="HIX68256.1"/>
    </source>
</evidence>
<evidence type="ECO:0000313" key="2">
    <source>
        <dbReference type="Proteomes" id="UP000886721"/>
    </source>
</evidence>
<name>A0A9D1WWD8_9FIRM</name>
<dbReference type="AlphaFoldDB" id="A0A9D1WWD8"/>
<gene>
    <name evidence="1" type="ORF">H9735_09110</name>
</gene>
<accession>A0A9D1WWD8</accession>
<organism evidence="1 2">
    <name type="scientific">Candidatus Anaerostipes excrementavium</name>
    <dbReference type="NCBI Taxonomy" id="2838463"/>
    <lineage>
        <taxon>Bacteria</taxon>
        <taxon>Bacillati</taxon>
        <taxon>Bacillota</taxon>
        <taxon>Clostridia</taxon>
        <taxon>Lachnospirales</taxon>
        <taxon>Lachnospiraceae</taxon>
        <taxon>Anaerostipes</taxon>
    </lineage>
</organism>
<proteinExistence type="predicted"/>